<gene>
    <name evidence="3" type="ORF">A2U01_0019110</name>
</gene>
<dbReference type="InterPro" id="IPR036691">
    <property type="entry name" value="Endo/exonu/phosph_ase_sf"/>
</dbReference>
<sequence length="241" mass="25772">GVIKNSDELEESEPCLNVSQTATRRGRSRKPKGRSIPSCLGVPKSIQLAEAVRGGGGKRRRNKRGDVNVSTQTSGDLSEVGGKIGADSVDDGPGGGEDCTVVSESQEGLNLEVVLPGFVPTPGSGLALIVAEDTGEDSRFDSQEASDANKLLHIQKNVGFCYDESDGEIAVGLFFLRKALVAVFSLFGVRCFVVNVYSKCDMVSKRRLWNNIIMSKAGFGSGNWCVLGDFNAVREPNERRG</sequence>
<dbReference type="SUPFAM" id="SSF56219">
    <property type="entry name" value="DNase I-like"/>
    <property type="match status" value="1"/>
</dbReference>
<keyword evidence="2" id="KW-0472">Membrane</keyword>
<feature type="transmembrane region" description="Helical" evidence="2">
    <location>
        <begin position="179"/>
        <end position="197"/>
    </location>
</feature>
<feature type="compositionally biased region" description="Basic residues" evidence="1">
    <location>
        <begin position="24"/>
        <end position="33"/>
    </location>
</feature>
<evidence type="ECO:0000256" key="2">
    <source>
        <dbReference type="SAM" id="Phobius"/>
    </source>
</evidence>
<evidence type="ECO:0000313" key="4">
    <source>
        <dbReference type="Proteomes" id="UP000265520"/>
    </source>
</evidence>
<name>A0A392NEX0_9FABA</name>
<organism evidence="3 4">
    <name type="scientific">Trifolium medium</name>
    <dbReference type="NCBI Taxonomy" id="97028"/>
    <lineage>
        <taxon>Eukaryota</taxon>
        <taxon>Viridiplantae</taxon>
        <taxon>Streptophyta</taxon>
        <taxon>Embryophyta</taxon>
        <taxon>Tracheophyta</taxon>
        <taxon>Spermatophyta</taxon>
        <taxon>Magnoliopsida</taxon>
        <taxon>eudicotyledons</taxon>
        <taxon>Gunneridae</taxon>
        <taxon>Pentapetalae</taxon>
        <taxon>rosids</taxon>
        <taxon>fabids</taxon>
        <taxon>Fabales</taxon>
        <taxon>Fabaceae</taxon>
        <taxon>Papilionoideae</taxon>
        <taxon>50 kb inversion clade</taxon>
        <taxon>NPAAA clade</taxon>
        <taxon>Hologalegina</taxon>
        <taxon>IRL clade</taxon>
        <taxon>Trifolieae</taxon>
        <taxon>Trifolium</taxon>
    </lineage>
</organism>
<feature type="non-terminal residue" evidence="3">
    <location>
        <position position="1"/>
    </location>
</feature>
<dbReference type="AlphaFoldDB" id="A0A392NEX0"/>
<evidence type="ECO:0000256" key="1">
    <source>
        <dbReference type="SAM" id="MobiDB-lite"/>
    </source>
</evidence>
<feature type="non-terminal residue" evidence="3">
    <location>
        <position position="241"/>
    </location>
</feature>
<comment type="caution">
    <text evidence="3">The sequence shown here is derived from an EMBL/GenBank/DDBJ whole genome shotgun (WGS) entry which is preliminary data.</text>
</comment>
<proteinExistence type="predicted"/>
<evidence type="ECO:0000313" key="3">
    <source>
        <dbReference type="EMBL" id="MCH98111.1"/>
    </source>
</evidence>
<reference evidence="3 4" key="1">
    <citation type="journal article" date="2018" name="Front. Plant Sci.">
        <title>Red Clover (Trifolium pratense) and Zigzag Clover (T. medium) - A Picture of Genomic Similarities and Differences.</title>
        <authorList>
            <person name="Dluhosova J."/>
            <person name="Istvanek J."/>
            <person name="Nedelnik J."/>
            <person name="Repkova J."/>
        </authorList>
    </citation>
    <scope>NUCLEOTIDE SEQUENCE [LARGE SCALE GENOMIC DNA]</scope>
    <source>
        <strain evidence="4">cv. 10/8</strain>
        <tissue evidence="3">Leaf</tissue>
    </source>
</reference>
<dbReference type="EMBL" id="LXQA010036740">
    <property type="protein sequence ID" value="MCH98111.1"/>
    <property type="molecule type" value="Genomic_DNA"/>
</dbReference>
<keyword evidence="3" id="KW-0378">Hydrolase</keyword>
<dbReference type="GO" id="GO:0004527">
    <property type="term" value="F:exonuclease activity"/>
    <property type="evidence" value="ECO:0007669"/>
    <property type="project" value="UniProtKB-KW"/>
</dbReference>
<accession>A0A392NEX0</accession>
<protein>
    <submittedName>
        <fullName evidence="3">Endonuclease/exonuclease/phosphatase family protein</fullName>
    </submittedName>
</protein>
<keyword evidence="2" id="KW-1133">Transmembrane helix</keyword>
<dbReference type="GO" id="GO:0004519">
    <property type="term" value="F:endonuclease activity"/>
    <property type="evidence" value="ECO:0007669"/>
    <property type="project" value="UniProtKB-KW"/>
</dbReference>
<keyword evidence="3" id="KW-0255">Endonuclease</keyword>
<keyword evidence="2" id="KW-0812">Transmembrane</keyword>
<keyword evidence="3" id="KW-0269">Exonuclease</keyword>
<keyword evidence="4" id="KW-1185">Reference proteome</keyword>
<dbReference type="Proteomes" id="UP000265520">
    <property type="component" value="Unassembled WGS sequence"/>
</dbReference>
<keyword evidence="3" id="KW-0540">Nuclease</keyword>
<feature type="region of interest" description="Disordered" evidence="1">
    <location>
        <begin position="1"/>
        <end position="97"/>
    </location>
</feature>